<feature type="compositionally biased region" description="Basic and acidic residues" evidence="6">
    <location>
        <begin position="1004"/>
        <end position="1014"/>
    </location>
</feature>
<protein>
    <submittedName>
        <fullName evidence="8">ATPase family AAA domain-containing protein 2B</fullName>
    </submittedName>
</protein>
<feature type="compositionally biased region" description="Basic and acidic residues" evidence="6">
    <location>
        <begin position="1158"/>
        <end position="1167"/>
    </location>
</feature>
<evidence type="ECO:0000256" key="3">
    <source>
        <dbReference type="ARBA" id="ARBA00022840"/>
    </source>
</evidence>
<comment type="caution">
    <text evidence="8">The sequence shown here is derived from an EMBL/GenBank/DDBJ whole genome shotgun (WGS) entry which is preliminary data.</text>
</comment>
<dbReference type="SUPFAM" id="SSF47370">
    <property type="entry name" value="Bromodomain"/>
    <property type="match status" value="2"/>
</dbReference>
<dbReference type="GO" id="GO:0003682">
    <property type="term" value="F:chromatin binding"/>
    <property type="evidence" value="ECO:0007669"/>
    <property type="project" value="TreeGrafter"/>
</dbReference>
<gene>
    <name evidence="8" type="ORF">HOLleu_31915</name>
</gene>
<evidence type="ECO:0000256" key="1">
    <source>
        <dbReference type="ARBA" id="ARBA00006914"/>
    </source>
</evidence>
<dbReference type="Gene3D" id="1.10.8.60">
    <property type="match status" value="1"/>
</dbReference>
<dbReference type="GO" id="GO:0045815">
    <property type="term" value="P:transcription initiation-coupled chromatin remodeling"/>
    <property type="evidence" value="ECO:0007669"/>
    <property type="project" value="TreeGrafter"/>
</dbReference>
<evidence type="ECO:0000256" key="2">
    <source>
        <dbReference type="ARBA" id="ARBA00022741"/>
    </source>
</evidence>
<dbReference type="GO" id="GO:0005634">
    <property type="term" value="C:nucleus"/>
    <property type="evidence" value="ECO:0007669"/>
    <property type="project" value="TreeGrafter"/>
</dbReference>
<evidence type="ECO:0000256" key="4">
    <source>
        <dbReference type="ARBA" id="ARBA00023117"/>
    </source>
</evidence>
<dbReference type="PROSITE" id="PS50014">
    <property type="entry name" value="BROMODOMAIN_2"/>
    <property type="match status" value="2"/>
</dbReference>
<organism evidence="8 9">
    <name type="scientific">Holothuria leucospilota</name>
    <name type="common">Black long sea cucumber</name>
    <name type="synonym">Mertensiothuria leucospilota</name>
    <dbReference type="NCBI Taxonomy" id="206669"/>
    <lineage>
        <taxon>Eukaryota</taxon>
        <taxon>Metazoa</taxon>
        <taxon>Echinodermata</taxon>
        <taxon>Eleutherozoa</taxon>
        <taxon>Echinozoa</taxon>
        <taxon>Holothuroidea</taxon>
        <taxon>Aspidochirotacea</taxon>
        <taxon>Aspidochirotida</taxon>
        <taxon>Holothuriidae</taxon>
        <taxon>Holothuria</taxon>
    </lineage>
</organism>
<proteinExistence type="inferred from homology"/>
<dbReference type="InterPro" id="IPR001487">
    <property type="entry name" value="Bromodomain"/>
</dbReference>
<keyword evidence="2" id="KW-0547">Nucleotide-binding</keyword>
<dbReference type="AlphaFoldDB" id="A0A9Q0YSP3"/>
<feature type="compositionally biased region" description="Basic and acidic residues" evidence="6">
    <location>
        <begin position="1114"/>
        <end position="1148"/>
    </location>
</feature>
<dbReference type="Pfam" id="PF00004">
    <property type="entry name" value="AAA"/>
    <property type="match status" value="1"/>
</dbReference>
<feature type="compositionally biased region" description="Basic residues" evidence="6">
    <location>
        <begin position="65"/>
        <end position="76"/>
    </location>
</feature>
<evidence type="ECO:0000313" key="8">
    <source>
        <dbReference type="EMBL" id="KAJ8026940.1"/>
    </source>
</evidence>
<dbReference type="FunFam" id="3.40.50.300:FF:000734">
    <property type="entry name" value="ATPase family, AAA domain containing 2"/>
    <property type="match status" value="1"/>
</dbReference>
<evidence type="ECO:0000313" key="9">
    <source>
        <dbReference type="Proteomes" id="UP001152320"/>
    </source>
</evidence>
<dbReference type="Proteomes" id="UP001152320">
    <property type="component" value="Chromosome 16"/>
</dbReference>
<feature type="compositionally biased region" description="Acidic residues" evidence="6">
    <location>
        <begin position="965"/>
        <end position="1003"/>
    </location>
</feature>
<feature type="compositionally biased region" description="Basic residues" evidence="6">
    <location>
        <begin position="20"/>
        <end position="48"/>
    </location>
</feature>
<dbReference type="InterPro" id="IPR003960">
    <property type="entry name" value="ATPase_AAA_CS"/>
</dbReference>
<feature type="domain" description="Bromo" evidence="7">
    <location>
        <begin position="683"/>
        <end position="763"/>
    </location>
</feature>
<dbReference type="Pfam" id="PF17862">
    <property type="entry name" value="AAA_lid_3"/>
    <property type="match status" value="1"/>
</dbReference>
<dbReference type="GO" id="GO:0042393">
    <property type="term" value="F:histone binding"/>
    <property type="evidence" value="ECO:0007669"/>
    <property type="project" value="TreeGrafter"/>
</dbReference>
<feature type="domain" description="Bromo" evidence="7">
    <location>
        <begin position="791"/>
        <end position="844"/>
    </location>
</feature>
<dbReference type="InterPro" id="IPR003959">
    <property type="entry name" value="ATPase_AAA_core"/>
</dbReference>
<dbReference type="PANTHER" id="PTHR23069">
    <property type="entry name" value="AAA DOMAIN-CONTAINING"/>
    <property type="match status" value="1"/>
</dbReference>
<dbReference type="PANTHER" id="PTHR23069:SF0">
    <property type="entry name" value="TAT-BINDING HOMOLOG 7"/>
    <property type="match status" value="1"/>
</dbReference>
<evidence type="ECO:0000256" key="5">
    <source>
        <dbReference type="PROSITE-ProRule" id="PRU00035"/>
    </source>
</evidence>
<keyword evidence="4 5" id="KW-0103">Bromodomain</keyword>
<dbReference type="EMBL" id="JAIZAY010000016">
    <property type="protein sequence ID" value="KAJ8026940.1"/>
    <property type="molecule type" value="Genomic_DNA"/>
</dbReference>
<dbReference type="SUPFAM" id="SSF52540">
    <property type="entry name" value="P-loop containing nucleoside triphosphate hydrolases"/>
    <property type="match status" value="2"/>
</dbReference>
<dbReference type="PROSITE" id="PS00674">
    <property type="entry name" value="AAA"/>
    <property type="match status" value="1"/>
</dbReference>
<dbReference type="CDD" id="cd19517">
    <property type="entry name" value="RecA-like_Yta7-like"/>
    <property type="match status" value="1"/>
</dbReference>
<keyword evidence="3" id="KW-0067">ATP-binding</keyword>
<evidence type="ECO:0000256" key="6">
    <source>
        <dbReference type="SAM" id="MobiDB-lite"/>
    </source>
</evidence>
<dbReference type="InterPro" id="IPR027417">
    <property type="entry name" value="P-loop_NTPase"/>
</dbReference>
<evidence type="ECO:0000259" key="7">
    <source>
        <dbReference type="PROSITE" id="PS50014"/>
    </source>
</evidence>
<dbReference type="PRINTS" id="PR00503">
    <property type="entry name" value="BROMODOMAIN"/>
</dbReference>
<dbReference type="Pfam" id="PF00439">
    <property type="entry name" value="Bromodomain"/>
    <property type="match status" value="2"/>
</dbReference>
<dbReference type="OrthoDB" id="5421at2759"/>
<dbReference type="InterPro" id="IPR045199">
    <property type="entry name" value="ATAD2-like"/>
</dbReference>
<dbReference type="SMART" id="SM00382">
    <property type="entry name" value="AAA"/>
    <property type="match status" value="1"/>
</dbReference>
<feature type="region of interest" description="Disordered" evidence="6">
    <location>
        <begin position="896"/>
        <end position="1167"/>
    </location>
</feature>
<name>A0A9Q0YSP3_HOLLE</name>
<dbReference type="Gene3D" id="3.40.50.300">
    <property type="entry name" value="P-loop containing nucleotide triphosphate hydrolases"/>
    <property type="match status" value="1"/>
</dbReference>
<reference evidence="8" key="1">
    <citation type="submission" date="2021-10" db="EMBL/GenBank/DDBJ databases">
        <title>Tropical sea cucumber genome reveals ecological adaptation and Cuvierian tubules defense mechanism.</title>
        <authorList>
            <person name="Chen T."/>
        </authorList>
    </citation>
    <scope>NUCLEOTIDE SEQUENCE</scope>
    <source>
        <strain evidence="8">Nanhai2018</strain>
        <tissue evidence="8">Muscle</tissue>
    </source>
</reference>
<accession>A0A9Q0YSP3</accession>
<dbReference type="GO" id="GO:0006334">
    <property type="term" value="P:nucleosome assembly"/>
    <property type="evidence" value="ECO:0007669"/>
    <property type="project" value="TreeGrafter"/>
</dbReference>
<dbReference type="InterPro" id="IPR036427">
    <property type="entry name" value="Bromodomain-like_sf"/>
</dbReference>
<dbReference type="InterPro" id="IPR041569">
    <property type="entry name" value="AAA_lid_3"/>
</dbReference>
<sequence length="1167" mass="130833">MPRRRKSELEDVFGIPNSPIRRRYPKTRKHLTPIRSPRFKRRKHHATHHSSSTSSEGSDDERKFERRKSKSMAKARMRCLPMNLTAEDVASGARRDRQKIGSSLADVDPMNIDSSVTFESVGGLNKHIQSLKEMVVFPLLYPEVFSKFKITPPRGVLFHGPPGTGKTLVARALANECRSGDKRVAFFMRKGADCLSKWVGESERQLRLLFDQAYTMRPSIIFFDEIDGLAPVRSSRQDQIHSSIVSTLLALMDGLDSRGEVVVIGATNRIDSIDPALRRPGRFDREFLFQLPSCEARRSILSIHTKEWNPKLSDSFLAEVAEKCVGYCGADLKALCTETALYALRHQFPQIYASKEKLLLDLSQIQVSARDFHLAMQNIVPAAQRAVVSPGRALSITVKHLLQGQLNFILDKLKNTFPIAFKRKTSGPQDNGHSDPEDVVSDMLSGDIFDDDEGPCIFVTPTARKKRKTNDGEAKSFLNFSSSAFSAPSAFRPRLLLAGDPDQGHSTHMAPAVLHRLEGLPVHCLDLPTLYAVSAKNPEESCAQVFREARRTAPSVIYMPHIVQWWQASGYTLQATFLTLLHDLPPNSPILLIATADCSLQTIPVEIINLFGSSREVYTMRNPTSDERKAFFTDLILMEAAKAPPQRKKLAAKALEVLPVAVPSEPQTLTNEEEAKLRESEEATLRELRIFLRDVLSSMLSFLYCLYRQVPDYFAVIKNPMDLSTMMNKINMHEYICAKDFLQDIDLITSNALEYNPDRDPSGLRIYCTLRIASTPMTKDTLLLVWSSFYVPDYFAVIKNPMDLSTMMNKINMHEYICAKDFLQDIDLITSNALEYNPDRDPSDRQIRNYACELKDMAYAIIDAEMDSDFEQMCVDITKSRAARGDVVKTKDAPSFYRTLPQLQRQQAQEAAKRNPAPHPRVTAPRPRTPGSPLRPLKKRRKSAWARGCIPKPKKYPKKKQEEKEKDEEEEDGNETEVENEEENGEGKEEEEEEKGEGEEVEKDNEGSDESKTDIDDEKEEGGDGSESSKEGELETEEGAQDESVNGNDGDVREALTNGLDGDSGEDDSESVKSAPISKRDSRGELEEAASQEESAMVNGGIEDESSREGMGNGKDESSNDGVADERTRNGGEEERQREEDVTSREIDATPITTNGEEGDKIEATHA</sequence>
<comment type="similarity">
    <text evidence="1">Belongs to the AAA ATPase family.</text>
</comment>
<feature type="compositionally biased region" description="Acidic residues" evidence="6">
    <location>
        <begin position="1015"/>
        <end position="1024"/>
    </location>
</feature>
<dbReference type="FunFam" id="1.10.8.60:FF:000016">
    <property type="entry name" value="ATPase family AAA domain-containing protein 2B"/>
    <property type="match status" value="1"/>
</dbReference>
<dbReference type="Gene3D" id="1.20.920.10">
    <property type="entry name" value="Bromodomain-like"/>
    <property type="match status" value="2"/>
</dbReference>
<dbReference type="GO" id="GO:0016887">
    <property type="term" value="F:ATP hydrolysis activity"/>
    <property type="evidence" value="ECO:0007669"/>
    <property type="project" value="InterPro"/>
</dbReference>
<dbReference type="FunFam" id="3.40.50.300:FF:000061">
    <property type="entry name" value="ATPase family, AAA domain-containing 2"/>
    <property type="match status" value="1"/>
</dbReference>
<feature type="region of interest" description="Disordered" evidence="6">
    <location>
        <begin position="1"/>
        <end position="76"/>
    </location>
</feature>
<dbReference type="GO" id="GO:0005524">
    <property type="term" value="F:ATP binding"/>
    <property type="evidence" value="ECO:0007669"/>
    <property type="project" value="UniProtKB-KW"/>
</dbReference>
<keyword evidence="9" id="KW-1185">Reference proteome</keyword>
<dbReference type="InterPro" id="IPR003593">
    <property type="entry name" value="AAA+_ATPase"/>
</dbReference>
<dbReference type="GO" id="GO:0006337">
    <property type="term" value="P:nucleosome disassembly"/>
    <property type="evidence" value="ECO:0007669"/>
    <property type="project" value="TreeGrafter"/>
</dbReference>
<dbReference type="SMART" id="SM00297">
    <property type="entry name" value="BROMO"/>
    <property type="match status" value="2"/>
</dbReference>